<reference evidence="3" key="2">
    <citation type="submission" date="2015-01" db="EMBL/GenBank/DDBJ databases">
        <title>Evolutionary Origins and Diversification of the Mycorrhizal Mutualists.</title>
        <authorList>
            <consortium name="DOE Joint Genome Institute"/>
            <consortium name="Mycorrhizal Genomics Consortium"/>
            <person name="Kohler A."/>
            <person name="Kuo A."/>
            <person name="Nagy L.G."/>
            <person name="Floudas D."/>
            <person name="Copeland A."/>
            <person name="Barry K.W."/>
            <person name="Cichocki N."/>
            <person name="Veneault-Fourrey C."/>
            <person name="LaButti K."/>
            <person name="Lindquist E.A."/>
            <person name="Lipzen A."/>
            <person name="Lundell T."/>
            <person name="Morin E."/>
            <person name="Murat C."/>
            <person name="Riley R."/>
            <person name="Ohm R."/>
            <person name="Sun H."/>
            <person name="Tunlid A."/>
            <person name="Henrissat B."/>
            <person name="Grigoriev I.V."/>
            <person name="Hibbett D.S."/>
            <person name="Martin F."/>
        </authorList>
    </citation>
    <scope>NUCLEOTIDE SEQUENCE [LARGE SCALE GENOMIC DNA]</scope>
    <source>
        <strain evidence="3">ATCC 200175</strain>
    </source>
</reference>
<evidence type="ECO:0008006" key="4">
    <source>
        <dbReference type="Google" id="ProtNLM"/>
    </source>
</evidence>
<dbReference type="Proteomes" id="UP000053647">
    <property type="component" value="Unassembled WGS sequence"/>
</dbReference>
<reference evidence="2 3" key="1">
    <citation type="submission" date="2014-06" db="EMBL/GenBank/DDBJ databases">
        <authorList>
            <consortium name="DOE Joint Genome Institute"/>
            <person name="Kuo A."/>
            <person name="Kohler A."/>
            <person name="Nagy L.G."/>
            <person name="Floudas D."/>
            <person name="Copeland A."/>
            <person name="Barry K.W."/>
            <person name="Cichocki N."/>
            <person name="Veneault-Fourrey C."/>
            <person name="LaButti K."/>
            <person name="Lindquist E.A."/>
            <person name="Lipzen A."/>
            <person name="Lundell T."/>
            <person name="Morin E."/>
            <person name="Murat C."/>
            <person name="Sun H."/>
            <person name="Tunlid A."/>
            <person name="Henrissat B."/>
            <person name="Grigoriev I.V."/>
            <person name="Hibbett D.S."/>
            <person name="Martin F."/>
            <person name="Nordberg H.P."/>
            <person name="Cantor M.N."/>
            <person name="Hua S.X."/>
        </authorList>
    </citation>
    <scope>NUCLEOTIDE SEQUENCE [LARGE SCALE GENOMIC DNA]</scope>
    <source>
        <strain evidence="2 3">ATCC 200175</strain>
    </source>
</reference>
<feature type="chain" id="PRO_5002203622" description="Secreted protein" evidence="1">
    <location>
        <begin position="20"/>
        <end position="142"/>
    </location>
</feature>
<feature type="signal peptide" evidence="1">
    <location>
        <begin position="1"/>
        <end position="19"/>
    </location>
</feature>
<evidence type="ECO:0000313" key="2">
    <source>
        <dbReference type="EMBL" id="KIJ07947.1"/>
    </source>
</evidence>
<keyword evidence="1" id="KW-0732">Signal</keyword>
<dbReference type="EMBL" id="KN819742">
    <property type="protein sequence ID" value="KIJ07947.1"/>
    <property type="molecule type" value="Genomic_DNA"/>
</dbReference>
<organism evidence="2 3">
    <name type="scientific">Paxillus involutus ATCC 200175</name>
    <dbReference type="NCBI Taxonomy" id="664439"/>
    <lineage>
        <taxon>Eukaryota</taxon>
        <taxon>Fungi</taxon>
        <taxon>Dikarya</taxon>
        <taxon>Basidiomycota</taxon>
        <taxon>Agaricomycotina</taxon>
        <taxon>Agaricomycetes</taxon>
        <taxon>Agaricomycetidae</taxon>
        <taxon>Boletales</taxon>
        <taxon>Paxilineae</taxon>
        <taxon>Paxillaceae</taxon>
        <taxon>Paxillus</taxon>
    </lineage>
</organism>
<evidence type="ECO:0000256" key="1">
    <source>
        <dbReference type="SAM" id="SignalP"/>
    </source>
</evidence>
<name>A0A0C9TJ20_PAXIN</name>
<evidence type="ECO:0000313" key="3">
    <source>
        <dbReference type="Proteomes" id="UP000053647"/>
    </source>
</evidence>
<dbReference type="AlphaFoldDB" id="A0A0C9TJ20"/>
<gene>
    <name evidence="2" type="ORF">PAXINDRAFT_18891</name>
</gene>
<accession>A0A0C9TJ20</accession>
<proteinExistence type="predicted"/>
<protein>
    <recommendedName>
        <fullName evidence="4">Secreted protein</fullName>
    </recommendedName>
</protein>
<dbReference type="HOGENOM" id="CLU_1816398_0_0_1"/>
<keyword evidence="3" id="KW-1185">Reference proteome</keyword>
<sequence length="142" mass="15107">MFSLSASACVRLISRLVLADLPPSVFSLSGRSACVRLMSCLVLADLHRPCFRSQEVHGACVRLMGCLVLADFDSLCYAQSDAGALPLSVALSPLSASRFQSVHVPPHKLHSRACSRIISSLPSLTIPSPFLQDTTGPSAEIV</sequence>